<evidence type="ECO:0000313" key="2">
    <source>
        <dbReference type="Proteomes" id="UP000053593"/>
    </source>
</evidence>
<dbReference type="EMBL" id="KN834775">
    <property type="protein sequence ID" value="KIK60416.1"/>
    <property type="molecule type" value="Genomic_DNA"/>
</dbReference>
<protein>
    <submittedName>
        <fullName evidence="1">Uncharacterized protein</fullName>
    </submittedName>
</protein>
<reference evidence="1 2" key="1">
    <citation type="submission" date="2014-04" db="EMBL/GenBank/DDBJ databases">
        <title>Evolutionary Origins and Diversification of the Mycorrhizal Mutualists.</title>
        <authorList>
            <consortium name="DOE Joint Genome Institute"/>
            <consortium name="Mycorrhizal Genomics Consortium"/>
            <person name="Kohler A."/>
            <person name="Kuo A."/>
            <person name="Nagy L.G."/>
            <person name="Floudas D."/>
            <person name="Copeland A."/>
            <person name="Barry K.W."/>
            <person name="Cichocki N."/>
            <person name="Veneault-Fourrey C."/>
            <person name="LaButti K."/>
            <person name="Lindquist E.A."/>
            <person name="Lipzen A."/>
            <person name="Lundell T."/>
            <person name="Morin E."/>
            <person name="Murat C."/>
            <person name="Riley R."/>
            <person name="Ohm R."/>
            <person name="Sun H."/>
            <person name="Tunlid A."/>
            <person name="Henrissat B."/>
            <person name="Grigoriev I.V."/>
            <person name="Hibbett D.S."/>
            <person name="Martin F."/>
        </authorList>
    </citation>
    <scope>NUCLEOTIDE SEQUENCE [LARGE SCALE GENOMIC DNA]</scope>
    <source>
        <strain evidence="1 2">FD-317 M1</strain>
    </source>
</reference>
<dbReference type="HOGENOM" id="CLU_128883_0_0_1"/>
<accession>A0A0D0BXJ4</accession>
<name>A0A0D0BXJ4_9AGAR</name>
<proteinExistence type="predicted"/>
<organism evidence="1 2">
    <name type="scientific">Collybiopsis luxurians FD-317 M1</name>
    <dbReference type="NCBI Taxonomy" id="944289"/>
    <lineage>
        <taxon>Eukaryota</taxon>
        <taxon>Fungi</taxon>
        <taxon>Dikarya</taxon>
        <taxon>Basidiomycota</taxon>
        <taxon>Agaricomycotina</taxon>
        <taxon>Agaricomycetes</taxon>
        <taxon>Agaricomycetidae</taxon>
        <taxon>Agaricales</taxon>
        <taxon>Marasmiineae</taxon>
        <taxon>Omphalotaceae</taxon>
        <taxon>Collybiopsis</taxon>
        <taxon>Collybiopsis luxurians</taxon>
    </lineage>
</organism>
<keyword evidence="2" id="KW-1185">Reference proteome</keyword>
<gene>
    <name evidence="1" type="ORF">GYMLUDRAFT_59533</name>
</gene>
<sequence>MTPSPLYSKLFSLCEAHCNPPELDTILSIRSTDARHGWGHNRLVSLNPSLQGLMDNEGFKAHLLTTGPYLTATAKVHDIVVDEHQRKASARMSYFLKPTGSDEVVENDLIWTFKFTDDEDIDKVLIRESIEFVDASANFRVGRVAKQIHGELNKDVRGGIAITVIET</sequence>
<evidence type="ECO:0000313" key="1">
    <source>
        <dbReference type="EMBL" id="KIK60416.1"/>
    </source>
</evidence>
<dbReference type="AlphaFoldDB" id="A0A0D0BXJ4"/>
<dbReference type="OrthoDB" id="414540at2759"/>
<dbReference type="Proteomes" id="UP000053593">
    <property type="component" value="Unassembled WGS sequence"/>
</dbReference>